<keyword evidence="4" id="KW-0328">Glycosyltransferase</keyword>
<evidence type="ECO:0000313" key="13">
    <source>
        <dbReference type="EMBL" id="MBD4339528.1"/>
    </source>
</evidence>
<organism evidence="13 14">
    <name type="scientific">Xanthomonas citri pv. citri</name>
    <dbReference type="NCBI Taxonomy" id="611301"/>
    <lineage>
        <taxon>Bacteria</taxon>
        <taxon>Pseudomonadati</taxon>
        <taxon>Pseudomonadota</taxon>
        <taxon>Gammaproteobacteria</taxon>
        <taxon>Lysobacterales</taxon>
        <taxon>Lysobacteraceae</taxon>
        <taxon>Xanthomonas</taxon>
    </lineage>
</organism>
<dbReference type="InterPro" id="IPR036950">
    <property type="entry name" value="PBP_transglycosylase"/>
</dbReference>
<dbReference type="Gene3D" id="1.10.3810.10">
    <property type="entry name" value="Biosynthetic peptidoglycan transglycosylase-like"/>
    <property type="match status" value="1"/>
</dbReference>
<dbReference type="InterPro" id="IPR023346">
    <property type="entry name" value="Lysozyme-like_dom_sf"/>
</dbReference>
<dbReference type="GO" id="GO:0008360">
    <property type="term" value="P:regulation of cell shape"/>
    <property type="evidence" value="ECO:0007669"/>
    <property type="project" value="UniProtKB-KW"/>
</dbReference>
<evidence type="ECO:0000256" key="1">
    <source>
        <dbReference type="ARBA" id="ARBA00004236"/>
    </source>
</evidence>
<evidence type="ECO:0000256" key="2">
    <source>
        <dbReference type="ARBA" id="ARBA00004752"/>
    </source>
</evidence>
<dbReference type="GO" id="GO:0030288">
    <property type="term" value="C:outer membrane-bounded periplasmic space"/>
    <property type="evidence" value="ECO:0007669"/>
    <property type="project" value="TreeGrafter"/>
</dbReference>
<accession>A0A8I0H756</accession>
<feature type="non-terminal residue" evidence="13">
    <location>
        <position position="1"/>
    </location>
</feature>
<keyword evidence="6" id="KW-0133">Cell shape</keyword>
<evidence type="ECO:0000256" key="11">
    <source>
        <dbReference type="ARBA" id="ARBA00049902"/>
    </source>
</evidence>
<protein>
    <submittedName>
        <fullName evidence="13">Transglycosylase</fullName>
    </submittedName>
</protein>
<keyword evidence="7" id="KW-0573">Peptidoglycan synthesis</keyword>
<dbReference type="GO" id="GO:0009252">
    <property type="term" value="P:peptidoglycan biosynthetic process"/>
    <property type="evidence" value="ECO:0007669"/>
    <property type="project" value="UniProtKB-KW"/>
</dbReference>
<evidence type="ECO:0000256" key="3">
    <source>
        <dbReference type="ARBA" id="ARBA00022475"/>
    </source>
</evidence>
<keyword evidence="3" id="KW-1003">Cell membrane</keyword>
<dbReference type="PANTHER" id="PTHR32282">
    <property type="entry name" value="BINDING PROTEIN TRANSPEPTIDASE, PUTATIVE-RELATED"/>
    <property type="match status" value="1"/>
</dbReference>
<dbReference type="Proteomes" id="UP000653002">
    <property type="component" value="Unassembled WGS sequence"/>
</dbReference>
<feature type="domain" description="Glycosyl transferase family 51" evidence="12">
    <location>
        <begin position="1"/>
        <end position="83"/>
    </location>
</feature>
<evidence type="ECO:0000256" key="8">
    <source>
        <dbReference type="ARBA" id="ARBA00023136"/>
    </source>
</evidence>
<evidence type="ECO:0000256" key="4">
    <source>
        <dbReference type="ARBA" id="ARBA00022676"/>
    </source>
</evidence>
<dbReference type="GO" id="GO:0008955">
    <property type="term" value="F:peptidoglycan glycosyltransferase activity"/>
    <property type="evidence" value="ECO:0007669"/>
    <property type="project" value="UniProtKB-EC"/>
</dbReference>
<dbReference type="InterPro" id="IPR001264">
    <property type="entry name" value="Glyco_trans_51"/>
</dbReference>
<dbReference type="PANTHER" id="PTHR32282:SF11">
    <property type="entry name" value="PENICILLIN-BINDING PROTEIN 1B"/>
    <property type="match status" value="1"/>
</dbReference>
<comment type="pathway">
    <text evidence="2">Cell wall biogenesis; peptidoglycan biosynthesis.</text>
</comment>
<evidence type="ECO:0000256" key="7">
    <source>
        <dbReference type="ARBA" id="ARBA00022984"/>
    </source>
</evidence>
<evidence type="ECO:0000313" key="14">
    <source>
        <dbReference type="Proteomes" id="UP000653002"/>
    </source>
</evidence>
<feature type="non-terminal residue" evidence="13">
    <location>
        <position position="83"/>
    </location>
</feature>
<gene>
    <name evidence="13" type="ORF">GUH15_26475</name>
</gene>
<keyword evidence="5" id="KW-0808">Transferase</keyword>
<evidence type="ECO:0000256" key="6">
    <source>
        <dbReference type="ARBA" id="ARBA00022960"/>
    </source>
</evidence>
<keyword evidence="8" id="KW-0472">Membrane</keyword>
<dbReference type="InterPro" id="IPR050396">
    <property type="entry name" value="Glycosyltr_51/Transpeptidase"/>
</dbReference>
<dbReference type="AlphaFoldDB" id="A0A8I0H756"/>
<comment type="subcellular location">
    <subcellularLocation>
        <location evidence="1">Cell membrane</location>
    </subcellularLocation>
</comment>
<dbReference type="GO" id="GO:0009002">
    <property type="term" value="F:serine-type D-Ala-D-Ala carboxypeptidase activity"/>
    <property type="evidence" value="ECO:0007669"/>
    <property type="project" value="UniProtKB-EC"/>
</dbReference>
<proteinExistence type="predicted"/>
<comment type="caution">
    <text evidence="13">The sequence shown here is derived from an EMBL/GenBank/DDBJ whole genome shotgun (WGS) entry which is preliminary data.</text>
</comment>
<reference evidence="13" key="1">
    <citation type="submission" date="2020-01" db="EMBL/GenBank/DDBJ databases">
        <authorList>
            <person name="Richard D."/>
        </authorList>
    </citation>
    <scope>NUCLEOTIDE SEQUENCE</scope>
    <source>
        <strain evidence="13">JP541</strain>
    </source>
</reference>
<name>A0A8I0H756_XANCI</name>
<dbReference type="GO" id="GO:0005886">
    <property type="term" value="C:plasma membrane"/>
    <property type="evidence" value="ECO:0007669"/>
    <property type="project" value="UniProtKB-SubCell"/>
</dbReference>
<evidence type="ECO:0000256" key="10">
    <source>
        <dbReference type="ARBA" id="ARBA00034000"/>
    </source>
</evidence>
<comment type="catalytic activity">
    <reaction evidence="11">
        <text>[GlcNAc-(1-&gt;4)-Mur2Ac(oyl-L-Ala-gamma-D-Glu-L-Lys-D-Ala-D-Ala)](n)-di-trans,octa-cis-undecaprenyl diphosphate + beta-D-GlcNAc-(1-&gt;4)-Mur2Ac(oyl-L-Ala-gamma-D-Glu-L-Lys-D-Ala-D-Ala)-di-trans,octa-cis-undecaprenyl diphosphate = [GlcNAc-(1-&gt;4)-Mur2Ac(oyl-L-Ala-gamma-D-Glu-L-Lys-D-Ala-D-Ala)](n+1)-di-trans,octa-cis-undecaprenyl diphosphate + di-trans,octa-cis-undecaprenyl diphosphate + H(+)</text>
        <dbReference type="Rhea" id="RHEA:23708"/>
        <dbReference type="Rhea" id="RHEA-COMP:9602"/>
        <dbReference type="Rhea" id="RHEA-COMP:9603"/>
        <dbReference type="ChEBI" id="CHEBI:15378"/>
        <dbReference type="ChEBI" id="CHEBI:58405"/>
        <dbReference type="ChEBI" id="CHEBI:60033"/>
        <dbReference type="ChEBI" id="CHEBI:78435"/>
        <dbReference type="EC" id="2.4.99.28"/>
    </reaction>
</comment>
<dbReference type="SUPFAM" id="SSF53955">
    <property type="entry name" value="Lysozyme-like"/>
    <property type="match status" value="1"/>
</dbReference>
<evidence type="ECO:0000259" key="12">
    <source>
        <dbReference type="Pfam" id="PF00912"/>
    </source>
</evidence>
<sequence length="83" mass="9980">KRFYKHKGVDWYRTTGAFINMLLSMKNDFGGSTITQQLIKNLTKQDDITVQRKLLEIFQALEFEKSYDKEEIMEWYLNIVYFG</sequence>
<comment type="catalytic activity">
    <reaction evidence="10">
        <text>Preferential cleavage: (Ac)2-L-Lys-D-Ala-|-D-Ala. Also transpeptidation of peptidyl-alanyl moieties that are N-acyl substituents of D-alanine.</text>
        <dbReference type="EC" id="3.4.16.4"/>
    </reaction>
</comment>
<dbReference type="GO" id="GO:0071555">
    <property type="term" value="P:cell wall organization"/>
    <property type="evidence" value="ECO:0007669"/>
    <property type="project" value="UniProtKB-KW"/>
</dbReference>
<dbReference type="Pfam" id="PF00912">
    <property type="entry name" value="Transgly"/>
    <property type="match status" value="1"/>
</dbReference>
<evidence type="ECO:0000256" key="9">
    <source>
        <dbReference type="ARBA" id="ARBA00023316"/>
    </source>
</evidence>
<dbReference type="EMBL" id="JAABFR010002257">
    <property type="protein sequence ID" value="MBD4339528.1"/>
    <property type="molecule type" value="Genomic_DNA"/>
</dbReference>
<keyword evidence="9" id="KW-0961">Cell wall biogenesis/degradation</keyword>
<evidence type="ECO:0000256" key="5">
    <source>
        <dbReference type="ARBA" id="ARBA00022679"/>
    </source>
</evidence>